<dbReference type="EMBL" id="CAJOBP010032618">
    <property type="protein sequence ID" value="CAF4679742.1"/>
    <property type="molecule type" value="Genomic_DNA"/>
</dbReference>
<feature type="non-terminal residue" evidence="2">
    <location>
        <position position="1"/>
    </location>
</feature>
<dbReference type="Gene3D" id="3.40.50.620">
    <property type="entry name" value="HUPs"/>
    <property type="match status" value="1"/>
</dbReference>
<feature type="domain" description="Photolyase/cryptochrome alpha/beta" evidence="1">
    <location>
        <begin position="3"/>
        <end position="77"/>
    </location>
</feature>
<dbReference type="GO" id="GO:0003677">
    <property type="term" value="F:DNA binding"/>
    <property type="evidence" value="ECO:0007669"/>
    <property type="project" value="TreeGrafter"/>
</dbReference>
<dbReference type="InterPro" id="IPR006050">
    <property type="entry name" value="DNA_photolyase_N"/>
</dbReference>
<dbReference type="PANTHER" id="PTHR11455">
    <property type="entry name" value="CRYPTOCHROME"/>
    <property type="match status" value="1"/>
</dbReference>
<dbReference type="PROSITE" id="PS51645">
    <property type="entry name" value="PHR_CRY_ALPHA_BETA"/>
    <property type="match status" value="1"/>
</dbReference>
<dbReference type="InterPro" id="IPR014729">
    <property type="entry name" value="Rossmann-like_a/b/a_fold"/>
</dbReference>
<dbReference type="GO" id="GO:0000719">
    <property type="term" value="P:photoreactive repair"/>
    <property type="evidence" value="ECO:0007669"/>
    <property type="project" value="TreeGrafter"/>
</dbReference>
<proteinExistence type="predicted"/>
<dbReference type="Proteomes" id="UP000663873">
    <property type="component" value="Unassembled WGS sequence"/>
</dbReference>
<dbReference type="InterPro" id="IPR036155">
    <property type="entry name" value="Crypto/Photolyase_N_sf"/>
</dbReference>
<dbReference type="PANTHER" id="PTHR11455:SF22">
    <property type="entry name" value="CRYPTOCHROME DASH"/>
    <property type="match status" value="1"/>
</dbReference>
<dbReference type="Pfam" id="PF00875">
    <property type="entry name" value="DNA_photolyase"/>
    <property type="match status" value="1"/>
</dbReference>
<dbReference type="AlphaFoldDB" id="A0A821H8F9"/>
<name>A0A821H8F9_9BILA</name>
<sequence>MKRLGIVWFRNDLRLHDNELLAWAHANNDYVNHMYCFDPRQITDKTYKCDFVKCDKYRLKFLIETIENLNTSLISNG</sequence>
<organism evidence="2 3">
    <name type="scientific">Rotaria socialis</name>
    <dbReference type="NCBI Taxonomy" id="392032"/>
    <lineage>
        <taxon>Eukaryota</taxon>
        <taxon>Metazoa</taxon>
        <taxon>Spiralia</taxon>
        <taxon>Gnathifera</taxon>
        <taxon>Rotifera</taxon>
        <taxon>Eurotatoria</taxon>
        <taxon>Bdelloidea</taxon>
        <taxon>Philodinida</taxon>
        <taxon>Philodinidae</taxon>
        <taxon>Rotaria</taxon>
    </lineage>
</organism>
<reference evidence="2" key="1">
    <citation type="submission" date="2021-02" db="EMBL/GenBank/DDBJ databases">
        <authorList>
            <person name="Nowell W R."/>
        </authorList>
    </citation>
    <scope>NUCLEOTIDE SEQUENCE</scope>
</reference>
<dbReference type="GO" id="GO:0071949">
    <property type="term" value="F:FAD binding"/>
    <property type="evidence" value="ECO:0007669"/>
    <property type="project" value="TreeGrafter"/>
</dbReference>
<dbReference type="SUPFAM" id="SSF52425">
    <property type="entry name" value="Cryptochrome/photolyase, N-terminal domain"/>
    <property type="match status" value="1"/>
</dbReference>
<dbReference type="InterPro" id="IPR002081">
    <property type="entry name" value="Cryptochrome/DNA_photolyase_1"/>
</dbReference>
<protein>
    <recommendedName>
        <fullName evidence="1">Photolyase/cryptochrome alpha/beta domain-containing protein</fullName>
    </recommendedName>
</protein>
<keyword evidence="3" id="KW-1185">Reference proteome</keyword>
<accession>A0A821H8F9</accession>
<evidence type="ECO:0000259" key="1">
    <source>
        <dbReference type="PROSITE" id="PS51645"/>
    </source>
</evidence>
<dbReference type="GO" id="GO:0003904">
    <property type="term" value="F:deoxyribodipyrimidine photo-lyase activity"/>
    <property type="evidence" value="ECO:0007669"/>
    <property type="project" value="TreeGrafter"/>
</dbReference>
<evidence type="ECO:0000313" key="2">
    <source>
        <dbReference type="EMBL" id="CAF4679742.1"/>
    </source>
</evidence>
<evidence type="ECO:0000313" key="3">
    <source>
        <dbReference type="Proteomes" id="UP000663873"/>
    </source>
</evidence>
<gene>
    <name evidence="2" type="ORF">UJA718_LOCUS35182</name>
</gene>
<comment type="caution">
    <text evidence="2">The sequence shown here is derived from an EMBL/GenBank/DDBJ whole genome shotgun (WGS) entry which is preliminary data.</text>
</comment>